<dbReference type="Pfam" id="PF07696">
    <property type="entry name" value="7TMR-DISMED2"/>
    <property type="match status" value="1"/>
</dbReference>
<proteinExistence type="predicted"/>
<evidence type="ECO:0000256" key="1">
    <source>
        <dbReference type="ARBA" id="ARBA00012528"/>
    </source>
</evidence>
<feature type="transmembrane region" description="Helical" evidence="3">
    <location>
        <begin position="343"/>
        <end position="360"/>
    </location>
</feature>
<dbReference type="InterPro" id="IPR000160">
    <property type="entry name" value="GGDEF_dom"/>
</dbReference>
<name>A0ABV8QE81_9GAMM</name>
<feature type="transmembrane region" description="Helical" evidence="3">
    <location>
        <begin position="163"/>
        <end position="181"/>
    </location>
</feature>
<dbReference type="InterPro" id="IPR043128">
    <property type="entry name" value="Rev_trsase/Diguanyl_cyclase"/>
</dbReference>
<feature type="domain" description="GGDEF" evidence="4">
    <location>
        <begin position="440"/>
        <end position="575"/>
    </location>
</feature>
<evidence type="ECO:0000259" key="4">
    <source>
        <dbReference type="PROSITE" id="PS50887"/>
    </source>
</evidence>
<dbReference type="CDD" id="cd01949">
    <property type="entry name" value="GGDEF"/>
    <property type="match status" value="1"/>
</dbReference>
<feature type="transmembrane region" description="Helical" evidence="3">
    <location>
        <begin position="225"/>
        <end position="244"/>
    </location>
</feature>
<dbReference type="InterPro" id="IPR011623">
    <property type="entry name" value="7TMR_DISM_rcpt_extracell_dom1"/>
</dbReference>
<dbReference type="Proteomes" id="UP001595798">
    <property type="component" value="Unassembled WGS sequence"/>
</dbReference>
<dbReference type="EC" id="2.7.7.65" evidence="1"/>
<dbReference type="GO" id="GO:0052621">
    <property type="term" value="F:diguanylate cyclase activity"/>
    <property type="evidence" value="ECO:0007669"/>
    <property type="project" value="UniProtKB-EC"/>
</dbReference>
<feature type="transmembrane region" description="Helical" evidence="3">
    <location>
        <begin position="256"/>
        <end position="274"/>
    </location>
</feature>
<gene>
    <name evidence="5" type="ORF">ACFOZ5_01785</name>
</gene>
<reference evidence="6" key="1">
    <citation type="journal article" date="2019" name="Int. J. Syst. Evol. Microbiol.">
        <title>The Global Catalogue of Microorganisms (GCM) 10K type strain sequencing project: providing services to taxonomists for standard genome sequencing and annotation.</title>
        <authorList>
            <consortium name="The Broad Institute Genomics Platform"/>
            <consortium name="The Broad Institute Genome Sequencing Center for Infectious Disease"/>
            <person name="Wu L."/>
            <person name="Ma J."/>
        </authorList>
    </citation>
    <scope>NUCLEOTIDE SEQUENCE [LARGE SCALE GENOMIC DNA]</scope>
    <source>
        <strain evidence="6">CECT 7297</strain>
    </source>
</reference>
<keyword evidence="3" id="KW-1133">Transmembrane helix</keyword>
<feature type="transmembrane region" description="Helical" evidence="3">
    <location>
        <begin position="188"/>
        <end position="213"/>
    </location>
</feature>
<comment type="catalytic activity">
    <reaction evidence="2">
        <text>2 GTP = 3',3'-c-di-GMP + 2 diphosphate</text>
        <dbReference type="Rhea" id="RHEA:24898"/>
        <dbReference type="ChEBI" id="CHEBI:33019"/>
        <dbReference type="ChEBI" id="CHEBI:37565"/>
        <dbReference type="ChEBI" id="CHEBI:58805"/>
        <dbReference type="EC" id="2.7.7.65"/>
    </reaction>
</comment>
<feature type="transmembrane region" description="Helical" evidence="3">
    <location>
        <begin position="311"/>
        <end position="331"/>
    </location>
</feature>
<dbReference type="InterPro" id="IPR011622">
    <property type="entry name" value="7TMR_DISM_rcpt_extracell_dom2"/>
</dbReference>
<dbReference type="InterPro" id="IPR050469">
    <property type="entry name" value="Diguanylate_Cyclase"/>
</dbReference>
<dbReference type="PANTHER" id="PTHR45138">
    <property type="entry name" value="REGULATORY COMPONENTS OF SENSORY TRANSDUCTION SYSTEM"/>
    <property type="match status" value="1"/>
</dbReference>
<dbReference type="PROSITE" id="PS50887">
    <property type="entry name" value="GGDEF"/>
    <property type="match status" value="1"/>
</dbReference>
<feature type="transmembrane region" description="Helical" evidence="3">
    <location>
        <begin position="280"/>
        <end position="299"/>
    </location>
</feature>
<protein>
    <recommendedName>
        <fullName evidence="1">diguanylate cyclase</fullName>
        <ecNumber evidence="1">2.7.7.65</ecNumber>
    </recommendedName>
</protein>
<dbReference type="InterPro" id="IPR029787">
    <property type="entry name" value="Nucleotide_cyclase"/>
</dbReference>
<evidence type="ECO:0000256" key="2">
    <source>
        <dbReference type="ARBA" id="ARBA00034247"/>
    </source>
</evidence>
<comment type="caution">
    <text evidence="5">The sequence shown here is derived from an EMBL/GenBank/DDBJ whole genome shotgun (WGS) entry which is preliminary data.</text>
</comment>
<evidence type="ECO:0000256" key="3">
    <source>
        <dbReference type="SAM" id="Phobius"/>
    </source>
</evidence>
<keyword evidence="3" id="KW-0812">Transmembrane</keyword>
<dbReference type="PANTHER" id="PTHR45138:SF9">
    <property type="entry name" value="DIGUANYLATE CYCLASE DGCM-RELATED"/>
    <property type="match status" value="1"/>
</dbReference>
<keyword evidence="3" id="KW-0472">Membrane</keyword>
<organism evidence="5 6">
    <name type="scientific">Marinobacter lacisalsi</name>
    <dbReference type="NCBI Taxonomy" id="475979"/>
    <lineage>
        <taxon>Bacteria</taxon>
        <taxon>Pseudomonadati</taxon>
        <taxon>Pseudomonadota</taxon>
        <taxon>Gammaproteobacteria</taxon>
        <taxon>Pseudomonadales</taxon>
        <taxon>Marinobacteraceae</taxon>
        <taxon>Marinobacter</taxon>
    </lineage>
</organism>
<keyword evidence="5" id="KW-0548">Nucleotidyltransferase</keyword>
<dbReference type="Gene3D" id="3.30.70.270">
    <property type="match status" value="1"/>
</dbReference>
<dbReference type="NCBIfam" id="TIGR00254">
    <property type="entry name" value="GGDEF"/>
    <property type="match status" value="1"/>
</dbReference>
<dbReference type="SMART" id="SM00267">
    <property type="entry name" value="GGDEF"/>
    <property type="match status" value="1"/>
</dbReference>
<sequence length="586" mass="65637">MPLPTDAHHVLDGNVQYLEDSDNTYTAAQVRASKSLDWQTAGTEAFNQGVSDSTWWLRLQLVNTSDQAHERLLEIGYPLLDHVNVYVYDGIQQRASYQLGDKQPYLQRPLEHHHYLVPLTWQPEQTLTILVRVESSGAVWAPLTLWTHEAFVGQDGIRAIARGLFYGALAIFVVYNLMLFLSVRERSYLYYVCSYTCLLLFSATFTGLSFRYIWSTATTWNELAVPVFLAGISTFGNLLACELLRLRQEHSPLARIFQIGAIAGALIILAAFVVPYQWALTLSMVFGIASFAIAFIIGLHRLPRGGITERLFTVALAFAFISSLPNTLAAADLMSLNAISKQSMYHGTIIAALLLSFALASRITDDRRLRHLAHQEAMLTTQRAKAELEERVLERTREQQRLSEHLQELSITDAMTGASNRRYFEQRLAEEWKRCGESERSLAVILMDADHFKRINDTYGHAAGDACLIDIIQRSRRCLRRPADVFARFGGEEFCVLLPETDQNGALTIAERIRLAIAESPVKYDGELIPVTVSAGVASTVPSPGTRPDRLLNLADKALYDAKETGRNRVCARRLDNSSPDHGSSQ</sequence>
<dbReference type="Pfam" id="PF07695">
    <property type="entry name" value="7TMR-DISM_7TM"/>
    <property type="match status" value="1"/>
</dbReference>
<evidence type="ECO:0000313" key="5">
    <source>
        <dbReference type="EMBL" id="MFC4257756.1"/>
    </source>
</evidence>
<dbReference type="EMBL" id="JBHSDI010000001">
    <property type="protein sequence ID" value="MFC4257756.1"/>
    <property type="molecule type" value="Genomic_DNA"/>
</dbReference>
<keyword evidence="6" id="KW-1185">Reference proteome</keyword>
<dbReference type="SUPFAM" id="SSF55073">
    <property type="entry name" value="Nucleotide cyclase"/>
    <property type="match status" value="1"/>
</dbReference>
<dbReference type="Pfam" id="PF00990">
    <property type="entry name" value="GGDEF"/>
    <property type="match status" value="1"/>
</dbReference>
<evidence type="ECO:0000313" key="6">
    <source>
        <dbReference type="Proteomes" id="UP001595798"/>
    </source>
</evidence>
<keyword evidence="5" id="KW-0808">Transferase</keyword>
<dbReference type="RefSeq" id="WP_379885010.1">
    <property type="nucleotide sequence ID" value="NZ_JBHSDI010000001.1"/>
</dbReference>
<dbReference type="Gene3D" id="2.60.40.2380">
    <property type="match status" value="1"/>
</dbReference>
<accession>A0ABV8QE81</accession>